<dbReference type="EMBL" id="BDCO01000002">
    <property type="protein sequence ID" value="GAT33000.1"/>
    <property type="molecule type" value="Genomic_DNA"/>
</dbReference>
<dbReference type="SMART" id="SM00460">
    <property type="entry name" value="TGc"/>
    <property type="match status" value="1"/>
</dbReference>
<dbReference type="Gene3D" id="3.10.620.30">
    <property type="match status" value="1"/>
</dbReference>
<dbReference type="InterPro" id="IPR013589">
    <property type="entry name" value="Bac_transglu_N"/>
</dbReference>
<evidence type="ECO:0000313" key="2">
    <source>
        <dbReference type="EMBL" id="GAT33000.1"/>
    </source>
</evidence>
<dbReference type="Proteomes" id="UP000076023">
    <property type="component" value="Unassembled WGS sequence"/>
</dbReference>
<dbReference type="SUPFAM" id="SSF54001">
    <property type="entry name" value="Cysteine proteinases"/>
    <property type="match status" value="1"/>
</dbReference>
<proteinExistence type="predicted"/>
<dbReference type="Pfam" id="PF08379">
    <property type="entry name" value="Bact_transglu_N"/>
    <property type="match status" value="1"/>
</dbReference>
<dbReference type="RefSeq" id="WP_075078784.1">
    <property type="nucleotide sequence ID" value="NZ_BDCO01000002.1"/>
</dbReference>
<dbReference type="STRING" id="690879.TSACC_21405"/>
<evidence type="ECO:0000259" key="1">
    <source>
        <dbReference type="SMART" id="SM00460"/>
    </source>
</evidence>
<keyword evidence="3" id="KW-1185">Reference proteome</keyword>
<reference evidence="3" key="1">
    <citation type="journal article" date="2017" name="Genome Announc.">
        <title>Draft Genome Sequence of Terrimicrobium sacchariphilum NM-5T, a Facultative Anaerobic Soil Bacterium of the Class Spartobacteria.</title>
        <authorList>
            <person name="Qiu Y.L."/>
            <person name="Tourlousse D.M."/>
            <person name="Matsuura N."/>
            <person name="Ohashi A."/>
            <person name="Sekiguchi Y."/>
        </authorList>
    </citation>
    <scope>NUCLEOTIDE SEQUENCE [LARGE SCALE GENOMIC DNA]</scope>
    <source>
        <strain evidence="3">NM-5</strain>
    </source>
</reference>
<comment type="caution">
    <text evidence="2">The sequence shown here is derived from an EMBL/GenBank/DDBJ whole genome shotgun (WGS) entry which is preliminary data.</text>
</comment>
<dbReference type="PANTHER" id="PTHR33490">
    <property type="entry name" value="BLR5614 PROTEIN-RELATED"/>
    <property type="match status" value="1"/>
</dbReference>
<dbReference type="InterPro" id="IPR038765">
    <property type="entry name" value="Papain-like_cys_pep_sf"/>
</dbReference>
<dbReference type="AlphaFoldDB" id="A0A146G5Y4"/>
<dbReference type="OrthoDB" id="9787782at2"/>
<evidence type="ECO:0000313" key="3">
    <source>
        <dbReference type="Proteomes" id="UP000076023"/>
    </source>
</evidence>
<accession>A0A146G5Y4</accession>
<dbReference type="Pfam" id="PF01841">
    <property type="entry name" value="Transglut_core"/>
    <property type="match status" value="1"/>
</dbReference>
<feature type="domain" description="Transglutaminase-like" evidence="1">
    <location>
        <begin position="164"/>
        <end position="224"/>
    </location>
</feature>
<dbReference type="GO" id="GO:0008233">
    <property type="term" value="F:peptidase activity"/>
    <property type="evidence" value="ECO:0007669"/>
    <property type="project" value="UniProtKB-KW"/>
</dbReference>
<dbReference type="InParanoid" id="A0A146G5Y4"/>
<dbReference type="InterPro" id="IPR002931">
    <property type="entry name" value="Transglutaminase-like"/>
</dbReference>
<keyword evidence="2" id="KW-0378">Hydrolase</keyword>
<dbReference type="PANTHER" id="PTHR33490:SF12">
    <property type="entry name" value="BLL5557 PROTEIN"/>
    <property type="match status" value="1"/>
</dbReference>
<organism evidence="2 3">
    <name type="scientific">Terrimicrobium sacchariphilum</name>
    <dbReference type="NCBI Taxonomy" id="690879"/>
    <lineage>
        <taxon>Bacteria</taxon>
        <taxon>Pseudomonadati</taxon>
        <taxon>Verrucomicrobiota</taxon>
        <taxon>Terrimicrobiia</taxon>
        <taxon>Terrimicrobiales</taxon>
        <taxon>Terrimicrobiaceae</taxon>
        <taxon>Terrimicrobium</taxon>
    </lineage>
</organism>
<dbReference type="Gene3D" id="2.60.40.2250">
    <property type="match status" value="1"/>
</dbReference>
<gene>
    <name evidence="2" type="ORF">TSACC_21405</name>
</gene>
<keyword evidence="2" id="KW-0645">Protease</keyword>
<name>A0A146G5Y4_TERSA</name>
<protein>
    <submittedName>
        <fullName evidence="2">Transglutaminase-like enzyme, putative cysteine protease</fullName>
    </submittedName>
</protein>
<sequence length="264" mass="29429">MKLDAGCEMVLETKAEVAAVVMLMPQSGEAQTVLQSEIEVTPAISHHDYRDAFGNICRRLVFPAGRSTLRATCTAEVSDEIDVNPQAGFTLAQDLPDDVLQYLLPSRFVESDLLVKKAHKVVKPGFFNKIEPGYQQAEAIRDWIFRKLKYKYGASGPTTSAVDTAKKREGVCRDFTHLGISLCRALRIPARMVVGYLHTLDPMDLHAWFEAFVGGRWYTFDATQKVAKGNRIVIAYGRDAADVAQITEFGPMQTVSMKVWVTPR</sequence>
<dbReference type="GO" id="GO:0006508">
    <property type="term" value="P:proteolysis"/>
    <property type="evidence" value="ECO:0007669"/>
    <property type="project" value="UniProtKB-KW"/>
</dbReference>